<dbReference type="Proteomes" id="UP000199455">
    <property type="component" value="Unassembled WGS sequence"/>
</dbReference>
<comment type="similarity">
    <text evidence="1">Belongs to the thioredoxin family. DsbA subfamily.</text>
</comment>
<evidence type="ECO:0000256" key="3">
    <source>
        <dbReference type="ARBA" id="ARBA00023002"/>
    </source>
</evidence>
<evidence type="ECO:0000256" key="5">
    <source>
        <dbReference type="ARBA" id="ARBA00023284"/>
    </source>
</evidence>
<dbReference type="InterPro" id="IPR012336">
    <property type="entry name" value="Thioredoxin-like_fold"/>
</dbReference>
<dbReference type="EMBL" id="FMZH01000020">
    <property type="protein sequence ID" value="SDE41569.1"/>
    <property type="molecule type" value="Genomic_DNA"/>
</dbReference>
<sequence>MSTLKPEVNSNDHIQGDDTASVTIVEFGDYQCPYCGNAYPILKEIEETFGHQIKFVFRHFPLANAHQYAVPAALAAEAAGLQGKFWEMHDALFENQYRLDGDLFDELAETIGLDLERFRQDSVSDVLREKVEHDFDSGVRSGVNGTPSFYVNGAKFDGAATDLYQMLKESTT</sequence>
<keyword evidence="8" id="KW-1185">Reference proteome</keyword>
<evidence type="ECO:0000259" key="6">
    <source>
        <dbReference type="PROSITE" id="PS51352"/>
    </source>
</evidence>
<dbReference type="InterPro" id="IPR036249">
    <property type="entry name" value="Thioredoxin-like_sf"/>
</dbReference>
<evidence type="ECO:0000313" key="8">
    <source>
        <dbReference type="Proteomes" id="UP000199455"/>
    </source>
</evidence>
<dbReference type="RefSeq" id="WP_090773186.1">
    <property type="nucleotide sequence ID" value="NZ_FMZH01000020.1"/>
</dbReference>
<dbReference type="GO" id="GO:0016491">
    <property type="term" value="F:oxidoreductase activity"/>
    <property type="evidence" value="ECO:0007669"/>
    <property type="project" value="UniProtKB-KW"/>
</dbReference>
<keyword evidence="5" id="KW-0676">Redox-active center</keyword>
<name>A0A1G7CQJ1_9SPHI</name>
<accession>A0A1G7CQJ1</accession>
<protein>
    <submittedName>
        <fullName evidence="7">Thioredoxin</fullName>
    </submittedName>
</protein>
<dbReference type="PROSITE" id="PS51352">
    <property type="entry name" value="THIOREDOXIN_2"/>
    <property type="match status" value="1"/>
</dbReference>
<dbReference type="STRING" id="390242.SAMN04488024_12054"/>
<proteinExistence type="inferred from homology"/>
<keyword evidence="4" id="KW-1015">Disulfide bond</keyword>
<keyword evidence="3" id="KW-0560">Oxidoreductase</keyword>
<dbReference type="InterPro" id="IPR013766">
    <property type="entry name" value="Thioredoxin_domain"/>
</dbReference>
<dbReference type="AlphaFoldDB" id="A0A1G7CQJ1"/>
<dbReference type="SUPFAM" id="SSF52833">
    <property type="entry name" value="Thioredoxin-like"/>
    <property type="match status" value="1"/>
</dbReference>
<feature type="domain" description="Thioredoxin" evidence="6">
    <location>
        <begin position="1"/>
        <end position="136"/>
    </location>
</feature>
<organism evidence="7 8">
    <name type="scientific">Pedobacter soli</name>
    <dbReference type="NCBI Taxonomy" id="390242"/>
    <lineage>
        <taxon>Bacteria</taxon>
        <taxon>Pseudomonadati</taxon>
        <taxon>Bacteroidota</taxon>
        <taxon>Sphingobacteriia</taxon>
        <taxon>Sphingobacteriales</taxon>
        <taxon>Sphingobacteriaceae</taxon>
        <taxon>Pedobacter</taxon>
    </lineage>
</organism>
<evidence type="ECO:0000256" key="1">
    <source>
        <dbReference type="ARBA" id="ARBA00005791"/>
    </source>
</evidence>
<reference evidence="8" key="1">
    <citation type="submission" date="2016-10" db="EMBL/GenBank/DDBJ databases">
        <authorList>
            <person name="Varghese N."/>
            <person name="Submissions S."/>
        </authorList>
    </citation>
    <scope>NUCLEOTIDE SEQUENCE [LARGE SCALE GENOMIC DNA]</scope>
    <source>
        <strain evidence="8">DSM 18609</strain>
    </source>
</reference>
<keyword evidence="2" id="KW-0732">Signal</keyword>
<dbReference type="PANTHER" id="PTHR13887:SF14">
    <property type="entry name" value="DISULFIDE BOND FORMATION PROTEIN D"/>
    <property type="match status" value="1"/>
</dbReference>
<evidence type="ECO:0000256" key="4">
    <source>
        <dbReference type="ARBA" id="ARBA00023157"/>
    </source>
</evidence>
<dbReference type="PANTHER" id="PTHR13887">
    <property type="entry name" value="GLUTATHIONE S-TRANSFERASE KAPPA"/>
    <property type="match status" value="1"/>
</dbReference>
<evidence type="ECO:0000256" key="2">
    <source>
        <dbReference type="ARBA" id="ARBA00022729"/>
    </source>
</evidence>
<gene>
    <name evidence="7" type="ORF">SAMN04488024_12054</name>
</gene>
<dbReference type="Gene3D" id="3.40.30.10">
    <property type="entry name" value="Glutaredoxin"/>
    <property type="match status" value="1"/>
</dbReference>
<dbReference type="Pfam" id="PF13462">
    <property type="entry name" value="Thioredoxin_4"/>
    <property type="match status" value="1"/>
</dbReference>
<evidence type="ECO:0000313" key="7">
    <source>
        <dbReference type="EMBL" id="SDE41569.1"/>
    </source>
</evidence>